<evidence type="ECO:0000313" key="3">
    <source>
        <dbReference type="EMBL" id="AIZ15400.1"/>
    </source>
</evidence>
<dbReference type="EMBL" id="CP007456">
    <property type="protein sequence ID" value="AIZ15400.1"/>
    <property type="molecule type" value="Genomic_DNA"/>
</dbReference>
<sequence>MTEFLVGGEILIIEGSALAEHADDEGLIAYVDALHRAKVSALAMELVDFFNEVPRALAQRADELGLPVIGLRRRMPFVALCQEINTAITREQLTAHLQVDNLSTSLASRFSLANTVSDVARALADTLGEHVTIIAADGSLAASEGLDGVTERSKDIAFRVPSADGMPVATVIVTQYMTIMEPQARSCITSLLTQTLPAFVTSDIGEKLQVRLLCGMTSSDMGPSAEEILQTQDMIRALGLLTDMRALPFAVRVEHWDHGAQVLSKCIARVKSMMIPRRMRLILALDGELLVGAILSDDASWFASMSEFGHDVLRTFAETGGDAVQIVEGLTASDAVNLLTALSAVRFAAESLGHTRSHAYARKKSSSHGQGAVVPVSASAYRRLLSVATAQDAVHTFVSQVAGSLIDADDMLIDTLCVLMDCMGSKTMACEWLGIQRQTLYNRLERVERLTGISQHDTVSWSAMLVGVKLIHELRALD</sequence>
<evidence type="ECO:0000313" key="4">
    <source>
        <dbReference type="Proteomes" id="UP000030625"/>
    </source>
</evidence>
<accession>A0A0A7I837</accession>
<dbReference type="Proteomes" id="UP000030625">
    <property type="component" value="Chromosome"/>
</dbReference>
<dbReference type="InterPro" id="IPR025736">
    <property type="entry name" value="PucR_C-HTH_dom"/>
</dbReference>
<dbReference type="STRING" id="1447716.AH68_03340"/>
<dbReference type="PANTHER" id="PTHR33744">
    <property type="entry name" value="CARBOHYDRATE DIACID REGULATOR"/>
    <property type="match status" value="1"/>
</dbReference>
<dbReference type="InterPro" id="IPR051448">
    <property type="entry name" value="CdaR-like_regulators"/>
</dbReference>
<gene>
    <name evidence="3" type="ORF">AH68_03340</name>
</gene>
<organism evidence="3 4">
    <name type="scientific">Bifidobacterium catenulatum PV20-2</name>
    <dbReference type="NCBI Taxonomy" id="1447716"/>
    <lineage>
        <taxon>Bacteria</taxon>
        <taxon>Bacillati</taxon>
        <taxon>Actinomycetota</taxon>
        <taxon>Actinomycetes</taxon>
        <taxon>Bifidobacteriales</taxon>
        <taxon>Bifidobacteriaceae</taxon>
        <taxon>Bifidobacterium</taxon>
    </lineage>
</organism>
<dbReference type="HOGENOM" id="CLU_570698_0_0_11"/>
<dbReference type="PANTHER" id="PTHR33744:SF1">
    <property type="entry name" value="DNA-BINDING TRANSCRIPTIONAL ACTIVATOR ADER"/>
    <property type="match status" value="1"/>
</dbReference>
<dbReference type="Pfam" id="PF13556">
    <property type="entry name" value="HTH_30"/>
    <property type="match status" value="1"/>
</dbReference>
<protein>
    <recommendedName>
        <fullName evidence="5">Polyketide synthase regulator</fullName>
    </recommendedName>
</protein>
<evidence type="ECO:0000259" key="2">
    <source>
        <dbReference type="Pfam" id="PF13556"/>
    </source>
</evidence>
<feature type="domain" description="PucR C-terminal helix-turn-helix" evidence="2">
    <location>
        <begin position="412"/>
        <end position="460"/>
    </location>
</feature>
<name>A0A0A7I837_9BIFI</name>
<dbReference type="InterPro" id="IPR012914">
    <property type="entry name" value="PucR_dom"/>
</dbReference>
<dbReference type="Pfam" id="PF07905">
    <property type="entry name" value="PucR"/>
    <property type="match status" value="1"/>
</dbReference>
<evidence type="ECO:0000259" key="1">
    <source>
        <dbReference type="Pfam" id="PF07905"/>
    </source>
</evidence>
<proteinExistence type="predicted"/>
<dbReference type="AlphaFoldDB" id="A0A0A7I837"/>
<reference evidence="3 4" key="1">
    <citation type="journal article" date="2015" name="Genome Announc.">
        <title>Complete and Assembled Genome Sequence of Bifidobacterium kashiwanohense PV20-2, Isolated from the Feces of an Anemic Kenyan Infant.</title>
        <authorList>
            <person name="Vazquez-Gutierrez P."/>
            <person name="Lacroix C."/>
            <person name="Chassard C."/>
            <person name="Klumpp J."/>
            <person name="Jans C."/>
            <person name="Stevens M.J."/>
        </authorList>
    </citation>
    <scope>NUCLEOTIDE SEQUENCE [LARGE SCALE GENOMIC DNA]</scope>
    <source>
        <strain evidence="3 4">PV20-2</strain>
    </source>
</reference>
<dbReference type="InterPro" id="IPR042070">
    <property type="entry name" value="PucR_C-HTH_sf"/>
</dbReference>
<dbReference type="Gene3D" id="1.10.10.2840">
    <property type="entry name" value="PucR C-terminal helix-turn-helix domain"/>
    <property type="match status" value="1"/>
</dbReference>
<feature type="domain" description="Purine catabolism PurC-like" evidence="1">
    <location>
        <begin position="2"/>
        <end position="88"/>
    </location>
</feature>
<evidence type="ECO:0008006" key="5">
    <source>
        <dbReference type="Google" id="ProtNLM"/>
    </source>
</evidence>
<dbReference type="KEGG" id="bka:AH68_03340"/>